<keyword evidence="5" id="KW-0106">Calcium</keyword>
<feature type="domain" description="EF-hand" evidence="8">
    <location>
        <begin position="202"/>
        <end position="237"/>
    </location>
</feature>
<dbReference type="SUPFAM" id="SSF47473">
    <property type="entry name" value="EF-hand"/>
    <property type="match status" value="1"/>
</dbReference>
<dbReference type="InterPro" id="IPR018247">
    <property type="entry name" value="EF_Hand_1_Ca_BS"/>
</dbReference>
<feature type="chain" id="PRO_5012029022" evidence="7">
    <location>
        <begin position="16"/>
        <end position="243"/>
    </location>
</feature>
<evidence type="ECO:0000256" key="2">
    <source>
        <dbReference type="ARBA" id="ARBA00022707"/>
    </source>
</evidence>
<evidence type="ECO:0000313" key="10">
    <source>
        <dbReference type="RefSeq" id="XP_013414105.1"/>
    </source>
</evidence>
<keyword evidence="7" id="KW-0732">Signal</keyword>
<feature type="signal peptide" evidence="7">
    <location>
        <begin position="1"/>
        <end position="15"/>
    </location>
</feature>
<dbReference type="GeneID" id="106176315"/>
<dbReference type="InterPro" id="IPR011992">
    <property type="entry name" value="EF-hand-dom_pair"/>
</dbReference>
<keyword evidence="6" id="KW-0449">Lipoprotein</keyword>
<evidence type="ECO:0000256" key="6">
    <source>
        <dbReference type="ARBA" id="ARBA00023288"/>
    </source>
</evidence>
<keyword evidence="3" id="KW-0479">Metal-binding</keyword>
<feature type="domain" description="EF-hand" evidence="8">
    <location>
        <begin position="92"/>
        <end position="127"/>
    </location>
</feature>
<dbReference type="Gene3D" id="1.10.238.10">
    <property type="entry name" value="EF-hand"/>
    <property type="match status" value="3"/>
</dbReference>
<sequence>MKFLVFLGLIGFALCQDRIDQLFSLVDANKDDSIQKAELMAVFLSFDDDGDGSVSENEFVTNWVASTGSSPEAAKALFDLTDAAGGDANGAITPNDVDAVFVAFDADGSGEVSKAEFRAKWTEITGSFAATSTQVQARIQQLFKLVDKNNNGIMTRGECLQLLTMFDDNKDGEVTQTEFLAHWPGTNGAQVFAAAAGEDGKITREDMQRICNQYDANGDGQVPFEEFAAAWLKIVRENPAILG</sequence>
<dbReference type="RefSeq" id="XP_013414105.1">
    <property type="nucleotide sequence ID" value="XM_013558651.1"/>
</dbReference>
<evidence type="ECO:0000256" key="4">
    <source>
        <dbReference type="ARBA" id="ARBA00022737"/>
    </source>
</evidence>
<dbReference type="PROSITE" id="PS00018">
    <property type="entry name" value="EF_HAND_1"/>
    <property type="match status" value="2"/>
</dbReference>
<dbReference type="Pfam" id="PF13499">
    <property type="entry name" value="EF-hand_7"/>
    <property type="match status" value="2"/>
</dbReference>
<reference evidence="10" key="1">
    <citation type="submission" date="2025-08" db="UniProtKB">
        <authorList>
            <consortium name="RefSeq"/>
        </authorList>
    </citation>
    <scope>IDENTIFICATION</scope>
    <source>
        <tissue evidence="10">Gonads</tissue>
    </source>
</reference>
<gene>
    <name evidence="10" type="primary">LOC106176315</name>
</gene>
<evidence type="ECO:0000256" key="5">
    <source>
        <dbReference type="ARBA" id="ARBA00022837"/>
    </source>
</evidence>
<dbReference type="InParanoid" id="A0A1S3JUQ9"/>
<evidence type="ECO:0000256" key="1">
    <source>
        <dbReference type="ARBA" id="ARBA00006049"/>
    </source>
</evidence>
<dbReference type="InterPro" id="IPR002048">
    <property type="entry name" value="EF_hand_dom"/>
</dbReference>
<feature type="domain" description="EF-hand" evidence="8">
    <location>
        <begin position="34"/>
        <end position="69"/>
    </location>
</feature>
<dbReference type="InterPro" id="IPR028846">
    <property type="entry name" value="Recoverin"/>
</dbReference>
<name>A0A1S3JUQ9_LINAN</name>
<dbReference type="Proteomes" id="UP000085678">
    <property type="component" value="Unplaced"/>
</dbReference>
<protein>
    <submittedName>
        <fullName evidence="10">Calmodulin-A-like</fullName>
    </submittedName>
</protein>
<keyword evidence="9" id="KW-1185">Reference proteome</keyword>
<feature type="domain" description="EF-hand" evidence="8">
    <location>
        <begin position="134"/>
        <end position="169"/>
    </location>
</feature>
<dbReference type="PANTHER" id="PTHR23055:SF178">
    <property type="entry name" value="NEUROCALCIN HOMOLOG"/>
    <property type="match status" value="1"/>
</dbReference>
<keyword evidence="4" id="KW-0677">Repeat</keyword>
<evidence type="ECO:0000313" key="9">
    <source>
        <dbReference type="Proteomes" id="UP000085678"/>
    </source>
</evidence>
<dbReference type="SMART" id="SM00054">
    <property type="entry name" value="EFh"/>
    <property type="match status" value="4"/>
</dbReference>
<keyword evidence="2" id="KW-0519">Myristate</keyword>
<dbReference type="KEGG" id="lak:106176315"/>
<evidence type="ECO:0000259" key="8">
    <source>
        <dbReference type="PROSITE" id="PS50222"/>
    </source>
</evidence>
<comment type="similarity">
    <text evidence="1">Belongs to the recoverin family.</text>
</comment>
<dbReference type="STRING" id="7574.A0A1S3JUQ9"/>
<dbReference type="AlphaFoldDB" id="A0A1S3JUQ9"/>
<proteinExistence type="inferred from homology"/>
<dbReference type="GO" id="GO:0005509">
    <property type="term" value="F:calcium ion binding"/>
    <property type="evidence" value="ECO:0007669"/>
    <property type="project" value="InterPro"/>
</dbReference>
<dbReference type="OrthoDB" id="6041188at2759"/>
<dbReference type="PANTHER" id="PTHR23055">
    <property type="entry name" value="CALCIUM BINDING PROTEINS"/>
    <property type="match status" value="1"/>
</dbReference>
<accession>A0A1S3JUQ9</accession>
<evidence type="ECO:0000256" key="7">
    <source>
        <dbReference type="SAM" id="SignalP"/>
    </source>
</evidence>
<dbReference type="PROSITE" id="PS50222">
    <property type="entry name" value="EF_HAND_2"/>
    <property type="match status" value="4"/>
</dbReference>
<organism evidence="9 10">
    <name type="scientific">Lingula anatina</name>
    <name type="common">Brachiopod</name>
    <name type="synonym">Lingula unguis</name>
    <dbReference type="NCBI Taxonomy" id="7574"/>
    <lineage>
        <taxon>Eukaryota</taxon>
        <taxon>Metazoa</taxon>
        <taxon>Spiralia</taxon>
        <taxon>Lophotrochozoa</taxon>
        <taxon>Brachiopoda</taxon>
        <taxon>Linguliformea</taxon>
        <taxon>Lingulata</taxon>
        <taxon>Lingulida</taxon>
        <taxon>Linguloidea</taxon>
        <taxon>Lingulidae</taxon>
        <taxon>Lingula</taxon>
    </lineage>
</organism>
<evidence type="ECO:0000256" key="3">
    <source>
        <dbReference type="ARBA" id="ARBA00022723"/>
    </source>
</evidence>